<protein>
    <submittedName>
        <fullName evidence="2">Uncharacterized protein</fullName>
    </submittedName>
</protein>
<evidence type="ECO:0000313" key="2">
    <source>
        <dbReference type="EMBL" id="KAA6329443.1"/>
    </source>
</evidence>
<accession>A0A5J4R9P5</accession>
<feature type="transmembrane region" description="Helical" evidence="1">
    <location>
        <begin position="6"/>
        <end position="26"/>
    </location>
</feature>
<keyword evidence="1" id="KW-1133">Transmembrane helix</keyword>
<gene>
    <name evidence="2" type="ORF">EZS27_021753</name>
</gene>
<sequence length="234" mass="26340">MKRTTYIIIGIIVFAWIAIPITFLVLPKKNPVKDILQQLFPNNISFHKTTEEITSKVCALKVAIIQPDSFSINLSGNIEIGNDKSGSCNLTSSILNSFISRRIDNDTLIVTFDFSRNPLSTSPHEGNVSYNLGGALLHLNINTNLFYVANSVDRMSIIMQKLEQDSISVQTTSDIQINSCRFHSFVLKKDKHYSLPHLQLFNSKIVNLQTDPEIQIGLRNSEIDHHASVIEEEQ</sequence>
<evidence type="ECO:0000256" key="1">
    <source>
        <dbReference type="SAM" id="Phobius"/>
    </source>
</evidence>
<name>A0A5J4R9P5_9ZZZZ</name>
<dbReference type="AlphaFoldDB" id="A0A5J4R9P5"/>
<reference evidence="2" key="1">
    <citation type="submission" date="2019-03" db="EMBL/GenBank/DDBJ databases">
        <title>Single cell metagenomics reveals metabolic interactions within the superorganism composed of flagellate Streblomastix strix and complex community of Bacteroidetes bacteria on its surface.</title>
        <authorList>
            <person name="Treitli S.C."/>
            <person name="Kolisko M."/>
            <person name="Husnik F."/>
            <person name="Keeling P."/>
            <person name="Hampl V."/>
        </authorList>
    </citation>
    <scope>NUCLEOTIDE SEQUENCE</scope>
    <source>
        <strain evidence="2">STM</strain>
    </source>
</reference>
<organism evidence="2">
    <name type="scientific">termite gut metagenome</name>
    <dbReference type="NCBI Taxonomy" id="433724"/>
    <lineage>
        <taxon>unclassified sequences</taxon>
        <taxon>metagenomes</taxon>
        <taxon>organismal metagenomes</taxon>
    </lineage>
</organism>
<keyword evidence="1" id="KW-0812">Transmembrane</keyword>
<proteinExistence type="predicted"/>
<keyword evidence="1" id="KW-0472">Membrane</keyword>
<comment type="caution">
    <text evidence="2">The sequence shown here is derived from an EMBL/GenBank/DDBJ whole genome shotgun (WGS) entry which is preliminary data.</text>
</comment>
<dbReference type="EMBL" id="SNRY01001648">
    <property type="protein sequence ID" value="KAA6329443.1"/>
    <property type="molecule type" value="Genomic_DNA"/>
</dbReference>